<evidence type="ECO:0000313" key="2">
    <source>
        <dbReference type="EMBL" id="GJT60787.1"/>
    </source>
</evidence>
<reference evidence="2" key="1">
    <citation type="journal article" date="2022" name="Int. J. Mol. Sci.">
        <title>Draft Genome of Tanacetum Coccineum: Genomic Comparison of Closely Related Tanacetum-Family Plants.</title>
        <authorList>
            <person name="Yamashiro T."/>
            <person name="Shiraishi A."/>
            <person name="Nakayama K."/>
            <person name="Satake H."/>
        </authorList>
    </citation>
    <scope>NUCLEOTIDE SEQUENCE</scope>
</reference>
<dbReference type="Proteomes" id="UP001151760">
    <property type="component" value="Unassembled WGS sequence"/>
</dbReference>
<gene>
    <name evidence="2" type="ORF">Tco_1004320</name>
</gene>
<protein>
    <submittedName>
        <fullName evidence="2">Uncharacterized protein</fullName>
    </submittedName>
</protein>
<dbReference type="EMBL" id="BQNB010017231">
    <property type="protein sequence ID" value="GJT60787.1"/>
    <property type="molecule type" value="Genomic_DNA"/>
</dbReference>
<name>A0ABQ5FDX6_9ASTR</name>
<proteinExistence type="predicted"/>
<feature type="compositionally biased region" description="Acidic residues" evidence="1">
    <location>
        <begin position="81"/>
        <end position="116"/>
    </location>
</feature>
<reference evidence="2" key="2">
    <citation type="submission" date="2022-01" db="EMBL/GenBank/DDBJ databases">
        <authorList>
            <person name="Yamashiro T."/>
            <person name="Shiraishi A."/>
            <person name="Satake H."/>
            <person name="Nakayama K."/>
        </authorList>
    </citation>
    <scope>NUCLEOTIDE SEQUENCE</scope>
</reference>
<evidence type="ECO:0000313" key="3">
    <source>
        <dbReference type="Proteomes" id="UP001151760"/>
    </source>
</evidence>
<keyword evidence="3" id="KW-1185">Reference proteome</keyword>
<feature type="region of interest" description="Disordered" evidence="1">
    <location>
        <begin position="69"/>
        <end position="117"/>
    </location>
</feature>
<evidence type="ECO:0000256" key="1">
    <source>
        <dbReference type="SAM" id="MobiDB-lite"/>
    </source>
</evidence>
<accession>A0ABQ5FDX6</accession>
<sequence>MKATMAWRCRTYDDLVKDYLCVPLTPIVISAAQSKNKGVTEWYQEPKIIMANVIPPDHVDDLPVVEPNQPDDVPVIPEPVLVDEDEDPEEEEFEEEKEPQEEEDMDIDEEEDENEPELTFPYEEADPFNLPSHRLLNQVSSHQRTFLREDGDRLLPMVSMRRDKTLFLVGLLTSFKTSVWSGDVAKNALVPRKKGKTQEKYYGKLMRILGNTRSISGRRSGCNGKSG</sequence>
<comment type="caution">
    <text evidence="2">The sequence shown here is derived from an EMBL/GenBank/DDBJ whole genome shotgun (WGS) entry which is preliminary data.</text>
</comment>
<organism evidence="2 3">
    <name type="scientific">Tanacetum coccineum</name>
    <dbReference type="NCBI Taxonomy" id="301880"/>
    <lineage>
        <taxon>Eukaryota</taxon>
        <taxon>Viridiplantae</taxon>
        <taxon>Streptophyta</taxon>
        <taxon>Embryophyta</taxon>
        <taxon>Tracheophyta</taxon>
        <taxon>Spermatophyta</taxon>
        <taxon>Magnoliopsida</taxon>
        <taxon>eudicotyledons</taxon>
        <taxon>Gunneridae</taxon>
        <taxon>Pentapetalae</taxon>
        <taxon>asterids</taxon>
        <taxon>campanulids</taxon>
        <taxon>Asterales</taxon>
        <taxon>Asteraceae</taxon>
        <taxon>Asteroideae</taxon>
        <taxon>Anthemideae</taxon>
        <taxon>Anthemidinae</taxon>
        <taxon>Tanacetum</taxon>
    </lineage>
</organism>
<feature type="compositionally biased region" description="Low complexity" evidence="1">
    <location>
        <begin position="70"/>
        <end position="80"/>
    </location>
</feature>